<dbReference type="Proteomes" id="UP000254537">
    <property type="component" value="Chromosome"/>
</dbReference>
<evidence type="ECO:0000256" key="2">
    <source>
        <dbReference type="SAM" id="SignalP"/>
    </source>
</evidence>
<evidence type="ECO:0008006" key="5">
    <source>
        <dbReference type="Google" id="ProtNLM"/>
    </source>
</evidence>
<name>A0A345Y475_9NEIS</name>
<comment type="subcellular location">
    <subcellularLocation>
        <location evidence="1">Cell outer membrane</location>
    </subcellularLocation>
</comment>
<evidence type="ECO:0000256" key="1">
    <source>
        <dbReference type="ARBA" id="ARBA00004442"/>
    </source>
</evidence>
<evidence type="ECO:0000313" key="3">
    <source>
        <dbReference type="EMBL" id="AXK38727.1"/>
    </source>
</evidence>
<evidence type="ECO:0000313" key="4">
    <source>
        <dbReference type="Proteomes" id="UP000254537"/>
    </source>
</evidence>
<dbReference type="EMBL" id="CP031337">
    <property type="protein sequence ID" value="AXK38727.1"/>
    <property type="molecule type" value="Genomic_DNA"/>
</dbReference>
<reference evidence="3 4" key="1">
    <citation type="submission" date="2018-07" db="EMBL/GenBank/DDBJ databases">
        <title>Crenobacter cavernae sp. nov., isolated from a karst cave.</title>
        <authorList>
            <person name="Zhu H."/>
        </authorList>
    </citation>
    <scope>NUCLEOTIDE SEQUENCE [LARGE SCALE GENOMIC DNA]</scope>
    <source>
        <strain evidence="3 4">K1W11S-77</strain>
    </source>
</reference>
<dbReference type="Pfam" id="PF07437">
    <property type="entry name" value="YfaZ"/>
    <property type="match status" value="1"/>
</dbReference>
<organism evidence="3 4">
    <name type="scientific">Crenobacter cavernae</name>
    <dbReference type="NCBI Taxonomy" id="2290923"/>
    <lineage>
        <taxon>Bacteria</taxon>
        <taxon>Pseudomonadati</taxon>
        <taxon>Pseudomonadota</taxon>
        <taxon>Betaproteobacteria</taxon>
        <taxon>Neisseriales</taxon>
        <taxon>Neisseriaceae</taxon>
        <taxon>Crenobacter</taxon>
    </lineage>
</organism>
<proteinExistence type="predicted"/>
<dbReference type="RefSeq" id="WP_115432662.1">
    <property type="nucleotide sequence ID" value="NZ_CP031337.1"/>
</dbReference>
<feature type="chain" id="PRO_5016774736" description="Porin" evidence="2">
    <location>
        <begin position="21"/>
        <end position="177"/>
    </location>
</feature>
<feature type="signal peptide" evidence="2">
    <location>
        <begin position="1"/>
        <end position="20"/>
    </location>
</feature>
<dbReference type="InterPro" id="IPR011250">
    <property type="entry name" value="OMP/PagP_B-barrel"/>
</dbReference>
<dbReference type="AlphaFoldDB" id="A0A345Y475"/>
<sequence>MRVRLLIASALIATAAASQAGTLTLGAGEDFVHLNRTPTGLGPGITLDYVKRDGGDSAGGVGLDFALPAGPLTAAVGAKALAIDSDGGSATAGLVGARVGVELPASLSLFGQAYYAPSGSASGSVKSVSDNTAGVRWQPLPLVSLEAGYRYFKVEREDAARTRTLADGPYIGAGLAF</sequence>
<dbReference type="OrthoDB" id="6506259at2"/>
<dbReference type="SUPFAM" id="SSF56925">
    <property type="entry name" value="OMPA-like"/>
    <property type="match status" value="1"/>
</dbReference>
<dbReference type="InterPro" id="IPR009998">
    <property type="entry name" value="YfaZ"/>
</dbReference>
<keyword evidence="2" id="KW-0732">Signal</keyword>
<dbReference type="GO" id="GO:0009279">
    <property type="term" value="C:cell outer membrane"/>
    <property type="evidence" value="ECO:0007669"/>
    <property type="project" value="UniProtKB-SubCell"/>
</dbReference>
<protein>
    <recommendedName>
        <fullName evidence="5">Porin</fullName>
    </recommendedName>
</protein>
<dbReference type="KEGG" id="ccah:DWG20_04385"/>
<accession>A0A345Y475</accession>
<gene>
    <name evidence="3" type="ORF">DWG20_04385</name>
</gene>